<keyword evidence="2" id="KW-1185">Reference proteome</keyword>
<proteinExistence type="predicted"/>
<dbReference type="AlphaFoldDB" id="A0A2Z4LX22"/>
<evidence type="ECO:0000313" key="2">
    <source>
        <dbReference type="Proteomes" id="UP000248536"/>
    </source>
</evidence>
<reference evidence="1 2" key="1">
    <citation type="submission" date="2018-06" db="EMBL/GenBank/DDBJ databases">
        <title>Spongiibacterium sp. HME9304 Genome sequencing and assembly.</title>
        <authorList>
            <person name="Kang H."/>
            <person name="Kim H."/>
            <person name="Joh K."/>
        </authorList>
    </citation>
    <scope>NUCLEOTIDE SEQUENCE [LARGE SCALE GENOMIC DNA]</scope>
    <source>
        <strain evidence="1 2">HME9304</strain>
    </source>
</reference>
<name>A0A2Z4LX22_9FLAO</name>
<organism evidence="1 2">
    <name type="scientific">Flagellimonas maritima</name>
    <dbReference type="NCBI Taxonomy" id="1383885"/>
    <lineage>
        <taxon>Bacteria</taxon>
        <taxon>Pseudomonadati</taxon>
        <taxon>Bacteroidota</taxon>
        <taxon>Flavobacteriia</taxon>
        <taxon>Flavobacteriales</taxon>
        <taxon>Flavobacteriaceae</taxon>
        <taxon>Flagellimonas</taxon>
    </lineage>
</organism>
<dbReference type="KEGG" id="spon:HME9304_03342"/>
<evidence type="ECO:0000313" key="1">
    <source>
        <dbReference type="EMBL" id="AWX46309.1"/>
    </source>
</evidence>
<protein>
    <submittedName>
        <fullName evidence="1">Uncharacterized protein</fullName>
    </submittedName>
</protein>
<accession>A0A2Z4LX22</accession>
<gene>
    <name evidence="1" type="ORF">HME9304_03342</name>
</gene>
<dbReference type="EMBL" id="CP030104">
    <property type="protein sequence ID" value="AWX46309.1"/>
    <property type="molecule type" value="Genomic_DNA"/>
</dbReference>
<dbReference type="Proteomes" id="UP000248536">
    <property type="component" value="Chromosome"/>
</dbReference>
<sequence length="46" mass="5492">MEFKARNLFSFKLKIENTKITKYFDHLSSIVINIRLNTLIAVNRHI</sequence>